<organism evidence="1 2">
    <name type="scientific">Dimorphilus gyrociliatus</name>
    <dbReference type="NCBI Taxonomy" id="2664684"/>
    <lineage>
        <taxon>Eukaryota</taxon>
        <taxon>Metazoa</taxon>
        <taxon>Spiralia</taxon>
        <taxon>Lophotrochozoa</taxon>
        <taxon>Annelida</taxon>
        <taxon>Polychaeta</taxon>
        <taxon>Polychaeta incertae sedis</taxon>
        <taxon>Dinophilidae</taxon>
        <taxon>Dimorphilus</taxon>
    </lineage>
</organism>
<keyword evidence="2" id="KW-1185">Reference proteome</keyword>
<reference evidence="1 2" key="1">
    <citation type="submission" date="2020-08" db="EMBL/GenBank/DDBJ databases">
        <authorList>
            <person name="Hejnol A."/>
        </authorList>
    </citation>
    <scope>NUCLEOTIDE SEQUENCE [LARGE SCALE GENOMIC DNA]</scope>
</reference>
<dbReference type="EMBL" id="CAJFCJ010000107">
    <property type="protein sequence ID" value="CAD5126941.1"/>
    <property type="molecule type" value="Genomic_DNA"/>
</dbReference>
<evidence type="ECO:0000313" key="1">
    <source>
        <dbReference type="EMBL" id="CAD5126941.1"/>
    </source>
</evidence>
<sequence length="223" mass="26119">MAQGLGFAWTWAPNKFINLHFTGILDYTLKWLKIIEKNGTPRFRNNPLKKKLLDIQAPSLPELMRELNYMPSSHIPEINHITDRIYNIIKGSEKINRAQKGFENQGLMKNFLNNHPNIIIKPADKGRRIVLMDKEDYVFEAMTQLCDRTTYKQVSNKISSTQWTRLNEILNELVTMKIITKSTATLMAPQNSPGDRKFYLLPKIHKHSSQWRVPYRIPRGDQW</sequence>
<gene>
    <name evidence="1" type="ORF">DGYR_LOCUS14158</name>
</gene>
<dbReference type="AlphaFoldDB" id="A0A7I8WFN1"/>
<comment type="caution">
    <text evidence="1">The sequence shown here is derived from an EMBL/GenBank/DDBJ whole genome shotgun (WGS) entry which is preliminary data.</text>
</comment>
<name>A0A7I8WFN1_9ANNE</name>
<accession>A0A7I8WFN1</accession>
<proteinExistence type="predicted"/>
<dbReference type="OrthoDB" id="10029313at2759"/>
<evidence type="ECO:0000313" key="2">
    <source>
        <dbReference type="Proteomes" id="UP000549394"/>
    </source>
</evidence>
<dbReference type="Proteomes" id="UP000549394">
    <property type="component" value="Unassembled WGS sequence"/>
</dbReference>
<protein>
    <submittedName>
        <fullName evidence="1">Uncharacterized protein</fullName>
    </submittedName>
</protein>